<gene>
    <name evidence="7" type="ORF">D0862_09466</name>
</gene>
<evidence type="ECO:0000259" key="6">
    <source>
        <dbReference type="PROSITE" id="PS51718"/>
    </source>
</evidence>
<protein>
    <recommendedName>
        <fullName evidence="9">GED domain-containing protein</fullName>
    </recommendedName>
</protein>
<dbReference type="VEuPathDB" id="FungiDB:BTJ68_06060"/>
<evidence type="ECO:0000256" key="2">
    <source>
        <dbReference type="ARBA" id="ARBA00023134"/>
    </source>
</evidence>
<dbReference type="AlphaFoldDB" id="A0A3M7FUJ8"/>
<dbReference type="CDD" id="cd08771">
    <property type="entry name" value="DLP_1"/>
    <property type="match status" value="1"/>
</dbReference>
<dbReference type="PROSITE" id="PS51718">
    <property type="entry name" value="G_DYNAMIN_2"/>
    <property type="match status" value="1"/>
</dbReference>
<evidence type="ECO:0000256" key="1">
    <source>
        <dbReference type="ARBA" id="ARBA00022741"/>
    </source>
</evidence>
<reference evidence="7 8" key="1">
    <citation type="journal article" date="2018" name="BMC Genomics">
        <title>Genomic evidence for intraspecific hybridization in a clonal and extremely halotolerant yeast.</title>
        <authorList>
            <person name="Gostincar C."/>
            <person name="Stajich J.E."/>
            <person name="Zupancic J."/>
            <person name="Zalar P."/>
            <person name="Gunde-Cimerman N."/>
        </authorList>
    </citation>
    <scope>NUCLEOTIDE SEQUENCE [LARGE SCALE GENOMIC DNA]</scope>
    <source>
        <strain evidence="7 8">EXF-171</strain>
    </source>
</reference>
<dbReference type="EMBL" id="QWIQ01000347">
    <property type="protein sequence ID" value="RMY92528.1"/>
    <property type="molecule type" value="Genomic_DNA"/>
</dbReference>
<dbReference type="GO" id="GO:0008017">
    <property type="term" value="F:microtubule binding"/>
    <property type="evidence" value="ECO:0007669"/>
    <property type="project" value="TreeGrafter"/>
</dbReference>
<dbReference type="SUPFAM" id="SSF52540">
    <property type="entry name" value="P-loop containing nucleoside triphosphate hydrolases"/>
    <property type="match status" value="1"/>
</dbReference>
<dbReference type="GO" id="GO:0005739">
    <property type="term" value="C:mitochondrion"/>
    <property type="evidence" value="ECO:0007669"/>
    <property type="project" value="TreeGrafter"/>
</dbReference>
<sequence length="742" mass="83289">MTPLHTSRNLSASVNKMPKRVRDPNVSADITELKSLRHDDTQAVLDVVDRLRQEGIEEDVSFPRLVVAGDTPAGKSQVLRRLTGIPFPSGDGVVTRFIIEVAMRPAPETEINIRIIPDSNRNNTQWRRLSAFKKRLASLSEYPDVHDQAAKALGLKDGQTSILSDVLRIDIRGPDCTPLTILDIPGLIQATSKSVKNEDMLVSHELVKVCIRDDRTIVLAIISATNDLLNQNVTEKTREVDPEGKRTLGIITKVDAVAGKREQAWMQVALNQESNLQLGWHVLVNKIEDDEDATLDEIGKAEAEFFKKKQFADLKAEQLGLSALRERLSEVLHDSLVEALPQLEKQFETKLEQAQRRLNQLGTARCDPTSQRLFISSISTAFQGGISSAVAGSYIDSFFASDHKSNRKLRADIEALNLDYAETMRAYGASITIDGVTNKGNIGQNIDGAKTNTYADWANKVEAMDRQQALSWVETQSENSRGQELPGTVNPQTVALLFRRLSEKWEELSRKHLDRVYGVCNKFIDGLIRHCVGEDTSDVVRKFRQLRLSPELSRARDDAVICLHSLASDERKHPKTYNPLFVVLSEKYRTQRTMKLVNEHVARQNEAFHGYHSENARQSIDVQALESSIEAAKTKFTDMDRYAAEQTLDQVGACYNCVLYFFIDAVIKQVIERSIVDQITQIVSPAWVSGLSEADMDQLVAEKESVKKERERLERMVQKMTMGLKALKEDLAGYYESSDVAL</sequence>
<evidence type="ECO:0000259" key="5">
    <source>
        <dbReference type="PROSITE" id="PS51388"/>
    </source>
</evidence>
<evidence type="ECO:0000256" key="4">
    <source>
        <dbReference type="SAM" id="MobiDB-lite"/>
    </source>
</evidence>
<evidence type="ECO:0008006" key="9">
    <source>
        <dbReference type="Google" id="ProtNLM"/>
    </source>
</evidence>
<keyword evidence="1" id="KW-0547">Nucleotide-binding</keyword>
<dbReference type="GO" id="GO:0000266">
    <property type="term" value="P:mitochondrial fission"/>
    <property type="evidence" value="ECO:0007669"/>
    <property type="project" value="TreeGrafter"/>
</dbReference>
<dbReference type="InterPro" id="IPR020850">
    <property type="entry name" value="GED_dom"/>
</dbReference>
<evidence type="ECO:0000313" key="8">
    <source>
        <dbReference type="Proteomes" id="UP000281468"/>
    </source>
</evidence>
<dbReference type="InterPro" id="IPR045063">
    <property type="entry name" value="Dynamin_N"/>
</dbReference>
<feature type="coiled-coil region" evidence="3">
    <location>
        <begin position="696"/>
        <end position="730"/>
    </location>
</feature>
<feature type="compositionally biased region" description="Polar residues" evidence="4">
    <location>
        <begin position="1"/>
        <end position="14"/>
    </location>
</feature>
<dbReference type="Proteomes" id="UP000281468">
    <property type="component" value="Unassembled WGS sequence"/>
</dbReference>
<accession>A0A3M7FUJ8</accession>
<dbReference type="PANTHER" id="PTHR11566:SF21">
    <property type="entry name" value="DYNAMIN RELATED PROTEIN 1, ISOFORM A"/>
    <property type="match status" value="1"/>
</dbReference>
<dbReference type="InterPro" id="IPR030381">
    <property type="entry name" value="G_DYNAMIN_dom"/>
</dbReference>
<dbReference type="GO" id="GO:0048312">
    <property type="term" value="P:intracellular distribution of mitochondria"/>
    <property type="evidence" value="ECO:0007669"/>
    <property type="project" value="TreeGrafter"/>
</dbReference>
<evidence type="ECO:0000313" key="7">
    <source>
        <dbReference type="EMBL" id="RMY92528.1"/>
    </source>
</evidence>
<feature type="domain" description="Dynamin-type G" evidence="6">
    <location>
        <begin position="59"/>
        <end position="341"/>
    </location>
</feature>
<dbReference type="Gene3D" id="1.20.120.1240">
    <property type="entry name" value="Dynamin, middle domain"/>
    <property type="match status" value="1"/>
</dbReference>
<organism evidence="7 8">
    <name type="scientific">Hortaea werneckii</name>
    <name type="common">Black yeast</name>
    <name type="synonym">Cladosporium werneckii</name>
    <dbReference type="NCBI Taxonomy" id="91943"/>
    <lineage>
        <taxon>Eukaryota</taxon>
        <taxon>Fungi</taxon>
        <taxon>Dikarya</taxon>
        <taxon>Ascomycota</taxon>
        <taxon>Pezizomycotina</taxon>
        <taxon>Dothideomycetes</taxon>
        <taxon>Dothideomycetidae</taxon>
        <taxon>Mycosphaerellales</taxon>
        <taxon>Teratosphaeriaceae</taxon>
        <taxon>Hortaea</taxon>
    </lineage>
</organism>
<dbReference type="PANTHER" id="PTHR11566">
    <property type="entry name" value="DYNAMIN"/>
    <property type="match status" value="1"/>
</dbReference>
<keyword evidence="2" id="KW-0342">GTP-binding</keyword>
<dbReference type="InterPro" id="IPR027417">
    <property type="entry name" value="P-loop_NTPase"/>
</dbReference>
<keyword evidence="3" id="KW-0175">Coiled coil</keyword>
<dbReference type="InterPro" id="IPR000375">
    <property type="entry name" value="Dynamin_stalk"/>
</dbReference>
<dbReference type="GO" id="GO:0005525">
    <property type="term" value="F:GTP binding"/>
    <property type="evidence" value="ECO:0007669"/>
    <property type="project" value="InterPro"/>
</dbReference>
<dbReference type="GO" id="GO:0003924">
    <property type="term" value="F:GTPase activity"/>
    <property type="evidence" value="ECO:0007669"/>
    <property type="project" value="InterPro"/>
</dbReference>
<dbReference type="Pfam" id="PF01031">
    <property type="entry name" value="Dynamin_M"/>
    <property type="match status" value="1"/>
</dbReference>
<dbReference type="InterPro" id="IPR022812">
    <property type="entry name" value="Dynamin"/>
</dbReference>
<dbReference type="GO" id="GO:0006897">
    <property type="term" value="P:endocytosis"/>
    <property type="evidence" value="ECO:0007669"/>
    <property type="project" value="TreeGrafter"/>
</dbReference>
<comment type="caution">
    <text evidence="7">The sequence shown here is derived from an EMBL/GenBank/DDBJ whole genome shotgun (WGS) entry which is preliminary data.</text>
</comment>
<dbReference type="SMART" id="SM00053">
    <property type="entry name" value="DYNc"/>
    <property type="match status" value="1"/>
</dbReference>
<feature type="domain" description="GED" evidence="5">
    <location>
        <begin position="644"/>
        <end position="735"/>
    </location>
</feature>
<proteinExistence type="predicted"/>
<evidence type="ECO:0000256" key="3">
    <source>
        <dbReference type="SAM" id="Coils"/>
    </source>
</evidence>
<dbReference type="GO" id="GO:0016020">
    <property type="term" value="C:membrane"/>
    <property type="evidence" value="ECO:0007669"/>
    <property type="project" value="TreeGrafter"/>
</dbReference>
<dbReference type="GO" id="GO:0005874">
    <property type="term" value="C:microtubule"/>
    <property type="evidence" value="ECO:0007669"/>
    <property type="project" value="TreeGrafter"/>
</dbReference>
<feature type="region of interest" description="Disordered" evidence="4">
    <location>
        <begin position="1"/>
        <end position="23"/>
    </location>
</feature>
<dbReference type="InterPro" id="IPR001401">
    <property type="entry name" value="Dynamin_GTPase"/>
</dbReference>
<dbReference type="GO" id="GO:0016559">
    <property type="term" value="P:peroxisome fission"/>
    <property type="evidence" value="ECO:0007669"/>
    <property type="project" value="TreeGrafter"/>
</dbReference>
<dbReference type="PROSITE" id="PS51388">
    <property type="entry name" value="GED"/>
    <property type="match status" value="1"/>
</dbReference>
<dbReference type="PRINTS" id="PR00195">
    <property type="entry name" value="DYNAMIN"/>
</dbReference>
<dbReference type="Pfam" id="PF00350">
    <property type="entry name" value="Dynamin_N"/>
    <property type="match status" value="1"/>
</dbReference>
<dbReference type="Gene3D" id="3.40.50.300">
    <property type="entry name" value="P-loop containing nucleotide triphosphate hydrolases"/>
    <property type="match status" value="1"/>
</dbReference>
<name>A0A3M7FUJ8_HORWE</name>